<evidence type="ECO:0000259" key="3">
    <source>
        <dbReference type="PROSITE" id="PS50893"/>
    </source>
</evidence>
<dbReference type="GO" id="GO:0016887">
    <property type="term" value="F:ATP hydrolysis activity"/>
    <property type="evidence" value="ECO:0007669"/>
    <property type="project" value="InterPro"/>
</dbReference>
<dbReference type="CDD" id="cd03215">
    <property type="entry name" value="ABC_Carb_Monos_II"/>
    <property type="match status" value="1"/>
</dbReference>
<feature type="domain" description="ABC transporter" evidence="3">
    <location>
        <begin position="256"/>
        <end position="493"/>
    </location>
</feature>
<dbReference type="InterPro" id="IPR050107">
    <property type="entry name" value="ABC_carbohydrate_import_ATPase"/>
</dbReference>
<dbReference type="Pfam" id="PF00005">
    <property type="entry name" value="ABC_tran"/>
    <property type="match status" value="2"/>
</dbReference>
<evidence type="ECO:0000256" key="1">
    <source>
        <dbReference type="ARBA" id="ARBA00022741"/>
    </source>
</evidence>
<feature type="domain" description="ABC transporter" evidence="3">
    <location>
        <begin position="3"/>
        <end position="244"/>
    </location>
</feature>
<evidence type="ECO:0000256" key="2">
    <source>
        <dbReference type="ARBA" id="ARBA00022840"/>
    </source>
</evidence>
<protein>
    <submittedName>
        <fullName evidence="4">ATP-binding cassette domain-containing protein</fullName>
    </submittedName>
</protein>
<gene>
    <name evidence="4" type="ORF">E6H03_11120</name>
</gene>
<organism evidence="4 5">
    <name type="scientific">Candidatus Segetimicrobium genomatis</name>
    <dbReference type="NCBI Taxonomy" id="2569760"/>
    <lineage>
        <taxon>Bacteria</taxon>
        <taxon>Bacillati</taxon>
        <taxon>Candidatus Sysuimicrobiota</taxon>
        <taxon>Candidatus Sysuimicrobiia</taxon>
        <taxon>Candidatus Sysuimicrobiales</taxon>
        <taxon>Candidatus Segetimicrobiaceae</taxon>
        <taxon>Candidatus Segetimicrobium</taxon>
    </lineage>
</organism>
<dbReference type="SMART" id="SM00382">
    <property type="entry name" value="AAA"/>
    <property type="match status" value="2"/>
</dbReference>
<dbReference type="InterPro" id="IPR003439">
    <property type="entry name" value="ABC_transporter-like_ATP-bd"/>
</dbReference>
<reference evidence="4 5" key="1">
    <citation type="journal article" date="2019" name="Nat. Microbiol.">
        <title>Mediterranean grassland soil C-N compound turnover is dependent on rainfall and depth, and is mediated by genomically divergent microorganisms.</title>
        <authorList>
            <person name="Diamond S."/>
            <person name="Andeer P.F."/>
            <person name="Li Z."/>
            <person name="Crits-Christoph A."/>
            <person name="Burstein D."/>
            <person name="Anantharaman K."/>
            <person name="Lane K.R."/>
            <person name="Thomas B.C."/>
            <person name="Pan C."/>
            <person name="Northen T.R."/>
            <person name="Banfield J.F."/>
        </authorList>
    </citation>
    <scope>NUCLEOTIDE SEQUENCE [LARGE SCALE GENOMIC DNA]</scope>
    <source>
        <strain evidence="4">NP_6</strain>
    </source>
</reference>
<keyword evidence="1" id="KW-0547">Nucleotide-binding</keyword>
<dbReference type="PROSITE" id="PS50893">
    <property type="entry name" value="ABC_TRANSPORTER_2"/>
    <property type="match status" value="2"/>
</dbReference>
<dbReference type="SUPFAM" id="SSF52540">
    <property type="entry name" value="P-loop containing nucleoside triphosphate hydrolases"/>
    <property type="match status" value="2"/>
</dbReference>
<keyword evidence="2 4" id="KW-0067">ATP-binding</keyword>
<dbReference type="PANTHER" id="PTHR43790">
    <property type="entry name" value="CARBOHYDRATE TRANSPORT ATP-BINDING PROTEIN MG119-RELATED"/>
    <property type="match status" value="1"/>
</dbReference>
<name>A0A537J6I5_9BACT</name>
<proteinExistence type="predicted"/>
<dbReference type="EMBL" id="VBAN01000369">
    <property type="protein sequence ID" value="TMI78972.1"/>
    <property type="molecule type" value="Genomic_DNA"/>
</dbReference>
<dbReference type="InterPro" id="IPR027417">
    <property type="entry name" value="P-loop_NTPase"/>
</dbReference>
<accession>A0A537J6I5</accession>
<sequence>MRVELRDIHKSFGPVRANDGISLTAEAGSVRALLGENGAGKSTLMKILSGFTAPDRGQILLDGAPVRIASPAEALRLGIGMLHQDPLDFPRLSVLDNFLMGRPVSRHRHGLAGLVPDRRGARDALRALAAQFAFSLDPDAPCAGLSAGERQQLGILRLLWLGVRVLILDEPTTAISEPQRVKLFAALRTMTGQGQVVFFVSHKLQEVLALCDAVTVLRAGRVAGDVTAPCDPGRLVELMFGRELPHAPRIGITLGPPVLELAALTIDDARSPIAHVSLRVRAGEAIGLAGLEGSGQRLFLQACAGLIPPAAGRVSVAGRDLTGRPYREFLASGVAYVPAGRLGEALIPGLTVADHLALAERPGVFVDWHAASRAAAQRIGEYNVRGTPRTPVQELSGGNQQRVLLALLPEQIAVLLMEHPTRGLDVESAQSIWSHVLERRRRGTAVLFSSSDLDELLERSDRILVFFSGRVSAPLDARRATVEQLGRLMAGDAPVGRDMQS</sequence>
<evidence type="ECO:0000313" key="4">
    <source>
        <dbReference type="EMBL" id="TMI78972.1"/>
    </source>
</evidence>
<comment type="caution">
    <text evidence="4">The sequence shown here is derived from an EMBL/GenBank/DDBJ whole genome shotgun (WGS) entry which is preliminary data.</text>
</comment>
<dbReference type="InterPro" id="IPR003593">
    <property type="entry name" value="AAA+_ATPase"/>
</dbReference>
<evidence type="ECO:0000313" key="5">
    <source>
        <dbReference type="Proteomes" id="UP000318093"/>
    </source>
</evidence>
<dbReference type="Proteomes" id="UP000318093">
    <property type="component" value="Unassembled WGS sequence"/>
</dbReference>
<dbReference type="PANTHER" id="PTHR43790:SF4">
    <property type="entry name" value="GUANOSINE IMPORT ATP-BINDING PROTEIN NUPO"/>
    <property type="match status" value="1"/>
</dbReference>
<dbReference type="AlphaFoldDB" id="A0A537J6I5"/>
<dbReference type="CDD" id="cd03216">
    <property type="entry name" value="ABC_Carb_Monos_I"/>
    <property type="match status" value="1"/>
</dbReference>
<dbReference type="GO" id="GO:0005524">
    <property type="term" value="F:ATP binding"/>
    <property type="evidence" value="ECO:0007669"/>
    <property type="project" value="UniProtKB-KW"/>
</dbReference>
<dbReference type="Gene3D" id="3.40.50.300">
    <property type="entry name" value="P-loop containing nucleotide triphosphate hydrolases"/>
    <property type="match status" value="2"/>
</dbReference>